<evidence type="ECO:0000313" key="1">
    <source>
        <dbReference type="EMBL" id="KAL0415968.1"/>
    </source>
</evidence>
<proteinExistence type="predicted"/>
<gene>
    <name evidence="1" type="ORF">Slati_3428700</name>
</gene>
<organism evidence="1">
    <name type="scientific">Sesamum latifolium</name>
    <dbReference type="NCBI Taxonomy" id="2727402"/>
    <lineage>
        <taxon>Eukaryota</taxon>
        <taxon>Viridiplantae</taxon>
        <taxon>Streptophyta</taxon>
        <taxon>Embryophyta</taxon>
        <taxon>Tracheophyta</taxon>
        <taxon>Spermatophyta</taxon>
        <taxon>Magnoliopsida</taxon>
        <taxon>eudicotyledons</taxon>
        <taxon>Gunneridae</taxon>
        <taxon>Pentapetalae</taxon>
        <taxon>asterids</taxon>
        <taxon>lamiids</taxon>
        <taxon>Lamiales</taxon>
        <taxon>Pedaliaceae</taxon>
        <taxon>Sesamum</taxon>
    </lineage>
</organism>
<sequence>MSRQQGYESIRLLGGLKECEGKVEWLQDEDMNTRFSNMKVSAKCQNTISKVKNNVGEWYSKQEDIQQVISTYFSDIFSLANPPSFVIDEVVPSVSLKVDERMNRVLLAFFHEKMWRGPS</sequence>
<comment type="caution">
    <text evidence="1">The sequence shown here is derived from an EMBL/GenBank/DDBJ whole genome shotgun (WGS) entry which is preliminary data.</text>
</comment>
<dbReference type="AlphaFoldDB" id="A0AAW2UHB9"/>
<reference evidence="1" key="1">
    <citation type="submission" date="2020-06" db="EMBL/GenBank/DDBJ databases">
        <authorList>
            <person name="Li T."/>
            <person name="Hu X."/>
            <person name="Zhang T."/>
            <person name="Song X."/>
            <person name="Zhang H."/>
            <person name="Dai N."/>
            <person name="Sheng W."/>
            <person name="Hou X."/>
            <person name="Wei L."/>
        </authorList>
    </citation>
    <scope>NUCLEOTIDE SEQUENCE</scope>
    <source>
        <strain evidence="1">KEN1</strain>
        <tissue evidence="1">Leaf</tissue>
    </source>
</reference>
<name>A0AAW2UHB9_9LAMI</name>
<protein>
    <submittedName>
        <fullName evidence="1">Uncharacterized protein</fullName>
    </submittedName>
</protein>
<reference evidence="1" key="2">
    <citation type="journal article" date="2024" name="Plant">
        <title>Genomic evolution and insights into agronomic trait innovations of Sesamum species.</title>
        <authorList>
            <person name="Miao H."/>
            <person name="Wang L."/>
            <person name="Qu L."/>
            <person name="Liu H."/>
            <person name="Sun Y."/>
            <person name="Le M."/>
            <person name="Wang Q."/>
            <person name="Wei S."/>
            <person name="Zheng Y."/>
            <person name="Lin W."/>
            <person name="Duan Y."/>
            <person name="Cao H."/>
            <person name="Xiong S."/>
            <person name="Wang X."/>
            <person name="Wei L."/>
            <person name="Li C."/>
            <person name="Ma Q."/>
            <person name="Ju M."/>
            <person name="Zhao R."/>
            <person name="Li G."/>
            <person name="Mu C."/>
            <person name="Tian Q."/>
            <person name="Mei H."/>
            <person name="Zhang T."/>
            <person name="Gao T."/>
            <person name="Zhang H."/>
        </authorList>
    </citation>
    <scope>NUCLEOTIDE SEQUENCE</scope>
    <source>
        <strain evidence="1">KEN1</strain>
    </source>
</reference>
<accession>A0AAW2UHB9</accession>
<dbReference type="EMBL" id="JACGWN010000012">
    <property type="protein sequence ID" value="KAL0415968.1"/>
    <property type="molecule type" value="Genomic_DNA"/>
</dbReference>